<reference evidence="2 3" key="1">
    <citation type="submission" date="2019-07" db="EMBL/GenBank/DDBJ databases">
        <authorList>
            <person name="Kim J."/>
        </authorList>
    </citation>
    <scope>NUCLEOTIDE SEQUENCE [LARGE SCALE GENOMIC DNA]</scope>
    <source>
        <strain evidence="2 3">JC52</strain>
    </source>
</reference>
<keyword evidence="3" id="KW-1185">Reference proteome</keyword>
<comment type="caution">
    <text evidence="2">The sequence shown here is derived from an EMBL/GenBank/DDBJ whole genome shotgun (WGS) entry which is preliminary data.</text>
</comment>
<dbReference type="SUPFAM" id="SSF63829">
    <property type="entry name" value="Calcium-dependent phosphotriesterase"/>
    <property type="match status" value="1"/>
</dbReference>
<evidence type="ECO:0000313" key="2">
    <source>
        <dbReference type="EMBL" id="TVY07880.1"/>
    </source>
</evidence>
<organism evidence="2 3">
    <name type="scientific">Paenibacillus cremeus</name>
    <dbReference type="NCBI Taxonomy" id="2163881"/>
    <lineage>
        <taxon>Bacteria</taxon>
        <taxon>Bacillati</taxon>
        <taxon>Bacillota</taxon>
        <taxon>Bacilli</taxon>
        <taxon>Bacillales</taxon>
        <taxon>Paenibacillaceae</taxon>
        <taxon>Paenibacillus</taxon>
    </lineage>
</organism>
<protein>
    <submittedName>
        <fullName evidence="2">Uncharacterized protein</fullName>
    </submittedName>
</protein>
<evidence type="ECO:0000256" key="1">
    <source>
        <dbReference type="SAM" id="SignalP"/>
    </source>
</evidence>
<gene>
    <name evidence="2" type="ORF">FPZ49_21460</name>
</gene>
<dbReference type="Proteomes" id="UP000317036">
    <property type="component" value="Unassembled WGS sequence"/>
</dbReference>
<feature type="signal peptide" evidence="1">
    <location>
        <begin position="1"/>
        <end position="28"/>
    </location>
</feature>
<name>A0A559K6X6_9BACL</name>
<dbReference type="PROSITE" id="PS51257">
    <property type="entry name" value="PROKAR_LIPOPROTEIN"/>
    <property type="match status" value="1"/>
</dbReference>
<accession>A0A559K6X6</accession>
<dbReference type="OrthoDB" id="9772095at2"/>
<dbReference type="RefSeq" id="WP_144850746.1">
    <property type="nucleotide sequence ID" value="NZ_VNJI01000030.1"/>
</dbReference>
<sequence>MLTVRNLAGAAIASTLLLTGCTVGPRQAAPISQAKPAAASAEPQIAAKPFLEKVTVGEFTQEKAVTSSPAMPPAYKRFFEAGSFGPVIPGLKQGLVPQGITYMPEQNWAVFASYRYDGGASTLSVVDLATGKLIKTLKMFENDSTPYKGHAGGITASASHLWVGSENLVRAISLKDIVQAEDGGHVVFNEKFKPEKKASFIAYSSDGVLWAGDFYDTPNPTAERHLMQSTDKKAYKAWTVGYRLDSATDLPRKETPSDSGRLVPDYIFSITDKIQGFAVSQGKVLLSQSAGRSNDSQLLIYRDVRSEKPHAQVKLADREVPLWFLDGSDLKDQLAMPPMSEGLQPVGSQVAVTFESGAGIYSSAGKYPMDQVYFFKAN</sequence>
<dbReference type="EMBL" id="VNJI01000030">
    <property type="protein sequence ID" value="TVY07880.1"/>
    <property type="molecule type" value="Genomic_DNA"/>
</dbReference>
<dbReference type="AlphaFoldDB" id="A0A559K6X6"/>
<proteinExistence type="predicted"/>
<keyword evidence="1" id="KW-0732">Signal</keyword>
<evidence type="ECO:0000313" key="3">
    <source>
        <dbReference type="Proteomes" id="UP000317036"/>
    </source>
</evidence>
<feature type="chain" id="PRO_5021727401" evidence="1">
    <location>
        <begin position="29"/>
        <end position="378"/>
    </location>
</feature>